<dbReference type="Pfam" id="PF00128">
    <property type="entry name" value="Alpha-amylase"/>
    <property type="match status" value="1"/>
</dbReference>
<dbReference type="Gene3D" id="3.20.20.80">
    <property type="entry name" value="Glycosidases"/>
    <property type="match status" value="1"/>
</dbReference>
<sequence>LDAVFNHCGEEFPPFQDVLKNGESSAYKDWFHFSLNQSHESPQYHTFAFEKSMPKLNTQNPEVKKYLLEVGQYWV</sequence>
<dbReference type="GO" id="GO:0016798">
    <property type="term" value="F:hydrolase activity, acting on glycosyl bonds"/>
    <property type="evidence" value="ECO:0007669"/>
    <property type="project" value="UniProtKB-KW"/>
</dbReference>
<dbReference type="AlphaFoldDB" id="A0A268QV36"/>
<gene>
    <name evidence="4" type="ORF">CHH61_25280</name>
</gene>
<dbReference type="InterPro" id="IPR045857">
    <property type="entry name" value="O16G_dom_2"/>
</dbReference>
<dbReference type="GO" id="GO:0005975">
    <property type="term" value="P:carbohydrate metabolic process"/>
    <property type="evidence" value="ECO:0007669"/>
    <property type="project" value="InterPro"/>
</dbReference>
<dbReference type="InterPro" id="IPR006047">
    <property type="entry name" value="GH13_cat_dom"/>
</dbReference>
<evidence type="ECO:0000259" key="3">
    <source>
        <dbReference type="Pfam" id="PF00128"/>
    </source>
</evidence>
<dbReference type="EMBL" id="NPBS01000735">
    <property type="protein sequence ID" value="PAF11835.1"/>
    <property type="molecule type" value="Genomic_DNA"/>
</dbReference>
<dbReference type="InterPro" id="IPR017853">
    <property type="entry name" value="GH"/>
</dbReference>
<dbReference type="Gene3D" id="3.90.400.10">
    <property type="entry name" value="Oligo-1,6-glucosidase, Domain 2"/>
    <property type="match status" value="1"/>
</dbReference>
<name>A0A268QV36_SHOCL</name>
<proteinExistence type="predicted"/>
<evidence type="ECO:0000313" key="5">
    <source>
        <dbReference type="Proteomes" id="UP000216133"/>
    </source>
</evidence>
<organism evidence="4 5">
    <name type="scientific">Shouchella clausii</name>
    <name type="common">Alkalihalobacillus clausii</name>
    <dbReference type="NCBI Taxonomy" id="79880"/>
    <lineage>
        <taxon>Bacteria</taxon>
        <taxon>Bacillati</taxon>
        <taxon>Bacillota</taxon>
        <taxon>Bacilli</taxon>
        <taxon>Bacillales</taxon>
        <taxon>Bacillaceae</taxon>
        <taxon>Shouchella</taxon>
    </lineage>
</organism>
<evidence type="ECO:0000256" key="2">
    <source>
        <dbReference type="ARBA" id="ARBA00023295"/>
    </source>
</evidence>
<feature type="non-terminal residue" evidence="4">
    <location>
        <position position="75"/>
    </location>
</feature>
<evidence type="ECO:0000313" key="4">
    <source>
        <dbReference type="EMBL" id="PAF11835.1"/>
    </source>
</evidence>
<keyword evidence="1" id="KW-0378">Hydrolase</keyword>
<dbReference type="RefSeq" id="WP_255222761.1">
    <property type="nucleotide sequence ID" value="NZ_NPBS01000735.1"/>
</dbReference>
<dbReference type="Proteomes" id="UP000216133">
    <property type="component" value="Unassembled WGS sequence"/>
</dbReference>
<feature type="domain" description="Glycosyl hydrolase family 13 catalytic" evidence="3">
    <location>
        <begin position="1"/>
        <end position="75"/>
    </location>
</feature>
<dbReference type="PANTHER" id="PTHR10357">
    <property type="entry name" value="ALPHA-AMYLASE FAMILY MEMBER"/>
    <property type="match status" value="1"/>
</dbReference>
<keyword evidence="2" id="KW-0326">Glycosidase</keyword>
<reference evidence="4 5" key="1">
    <citation type="submission" date="2017-07" db="EMBL/GenBank/DDBJ databases">
        <title>Isolation and whole genome analysis of endospore-forming bacteria from heroin.</title>
        <authorList>
            <person name="Kalinowski J."/>
            <person name="Ahrens B."/>
            <person name="Al-Dilaimi A."/>
            <person name="Winkler A."/>
            <person name="Wibberg D."/>
            <person name="Schleenbecker U."/>
            <person name="Ruckert C."/>
            <person name="Wolfel R."/>
            <person name="Grass G."/>
        </authorList>
    </citation>
    <scope>NUCLEOTIDE SEQUENCE [LARGE SCALE GENOMIC DNA]</scope>
    <source>
        <strain evidence="4 5">7523-2</strain>
    </source>
</reference>
<accession>A0A268QV36</accession>
<feature type="non-terminal residue" evidence="4">
    <location>
        <position position="1"/>
    </location>
</feature>
<dbReference type="PANTHER" id="PTHR10357:SF210">
    <property type="entry name" value="MALTODEXTRIN GLUCOSIDASE"/>
    <property type="match status" value="1"/>
</dbReference>
<protein>
    <recommendedName>
        <fullName evidence="3">Glycosyl hydrolase family 13 catalytic domain-containing protein</fullName>
    </recommendedName>
</protein>
<comment type="caution">
    <text evidence="4">The sequence shown here is derived from an EMBL/GenBank/DDBJ whole genome shotgun (WGS) entry which is preliminary data.</text>
</comment>
<dbReference type="SUPFAM" id="SSF51445">
    <property type="entry name" value="(Trans)glycosidases"/>
    <property type="match status" value="1"/>
</dbReference>
<evidence type="ECO:0000256" key="1">
    <source>
        <dbReference type="ARBA" id="ARBA00022801"/>
    </source>
</evidence>